<dbReference type="KEGG" id="sct:SCAT_0430"/>
<dbReference type="Pfam" id="PF13191">
    <property type="entry name" value="AAA_16"/>
    <property type="match status" value="1"/>
</dbReference>
<dbReference type="Proteomes" id="UP000007842">
    <property type="component" value="Chromosome"/>
</dbReference>
<dbReference type="PROSITE" id="PS50043">
    <property type="entry name" value="HTH_LUXR_2"/>
    <property type="match status" value="1"/>
</dbReference>
<proteinExistence type="predicted"/>
<dbReference type="Pfam" id="PF00196">
    <property type="entry name" value="GerE"/>
    <property type="match status" value="1"/>
</dbReference>
<dbReference type="SMART" id="SM00421">
    <property type="entry name" value="HTH_LUXR"/>
    <property type="match status" value="1"/>
</dbReference>
<dbReference type="InterPro" id="IPR036388">
    <property type="entry name" value="WH-like_DNA-bd_sf"/>
</dbReference>
<dbReference type="AlphaFoldDB" id="F8JQT3"/>
<feature type="domain" description="HTH luxR-type" evidence="4">
    <location>
        <begin position="859"/>
        <end position="925"/>
    </location>
</feature>
<dbReference type="PRINTS" id="PR00038">
    <property type="entry name" value="HTHLUXR"/>
</dbReference>
<sequence>MQHRTPLIGRDDDVKDVAETLRSTGAGARTLLLTGGAGTGKTAVLEHARAAAVQDGVKVLRLDWEEAEGPAGATALSDAVCRVLAKIHDGRLPARITAVRRVQLRTADRDGDLPVLSVLGDMLADAAQYVPFALAVDDVERIPERTADALGLLLRVFRPAGVPVVTVGRPPRAEHAGHAQLLAAVDRVHHLAPLAPADVAALIEQRLQGPVEPDLVTAVLRSLGPLAGNPEAVLSVLTALGERGTLLELDGQLCLTEPEDRLRFTTAVPRAAWPDPAVDDDTLELAAVLARLLHHAELRLTDLDFLPPRHDGPEVLAVARRFDRLVADGVLTTDADGLIAFAVPALAGALRTRPTRQDVRAVHARVAQARADRLGAAATGALEPRIADHVAAAGPLLDDALAVPLLLAAARADARIRWPRGARAYRSALRRLPPHDARTPGALRDAAGLGLRHADYGGVLELGEPLLAGLAAHPVHQPELVFAARTWALASLHEHRSPCGGYTDPRYRAALTAVPAAARLAALGDQYGIWPTPSGQPAADATEETTRTTATRTGPLPAPAELRLLAAAAGPATALEDARRALPAEALSDDALERLRLAAAYGDLAGALQTVLGDRYPGAGHSTAGRYHAMIRNYLAGHWDHALPAAVRIEARGRSGGPPGVAHLARALAAEIHCFRGDFTRAQAWLDLVPDTVAHPLAARARLVVRHWSGDADAARDQAWRDVARAREAGLLAGLERLLMRIAAFGLMRDDPDEARRALGELETLYEQTASPLCHEVLLIVRGLVHRDADSLLAAHRLVQRRGDLHLAWLCCNHLTDIGDDPRTWLAEATRIAHRLHIGRHARTQLGRTAQRRNVPLPRRRPTRQGLTAQDVRLIGLVAEGATNRQIAARLACSEKTVEQRLTRLFQRTGCRSRVELAAAWLDGSLARRLPAGAARPGTDGAPATPPADPAAATPGW</sequence>
<dbReference type="PANTHER" id="PTHR16305">
    <property type="entry name" value="TESTICULAR SOLUBLE ADENYLYL CYCLASE"/>
    <property type="match status" value="1"/>
</dbReference>
<dbReference type="CDD" id="cd06170">
    <property type="entry name" value="LuxR_C_like"/>
    <property type="match status" value="1"/>
</dbReference>
<keyword evidence="1" id="KW-0547">Nucleotide-binding</keyword>
<dbReference type="eggNOG" id="COG2197">
    <property type="taxonomic scope" value="Bacteria"/>
</dbReference>
<evidence type="ECO:0000256" key="2">
    <source>
        <dbReference type="ARBA" id="ARBA00022840"/>
    </source>
</evidence>
<dbReference type="PATRIC" id="fig|1003195.11.peg.2069"/>
<feature type="compositionally biased region" description="Low complexity" evidence="3">
    <location>
        <begin position="547"/>
        <end position="557"/>
    </location>
</feature>
<feature type="region of interest" description="Disordered" evidence="3">
    <location>
        <begin position="932"/>
        <end position="957"/>
    </location>
</feature>
<evidence type="ECO:0000313" key="6">
    <source>
        <dbReference type="Proteomes" id="UP000007842"/>
    </source>
</evidence>
<feature type="compositionally biased region" description="Low complexity" evidence="3">
    <location>
        <begin position="932"/>
        <end position="943"/>
    </location>
</feature>
<dbReference type="SUPFAM" id="SSF46894">
    <property type="entry name" value="C-terminal effector domain of the bipartite response regulators"/>
    <property type="match status" value="1"/>
</dbReference>
<dbReference type="SUPFAM" id="SSF52540">
    <property type="entry name" value="P-loop containing nucleoside triphosphate hydrolases"/>
    <property type="match status" value="1"/>
</dbReference>
<dbReference type="GO" id="GO:0006355">
    <property type="term" value="P:regulation of DNA-templated transcription"/>
    <property type="evidence" value="ECO:0007669"/>
    <property type="project" value="InterPro"/>
</dbReference>
<evidence type="ECO:0000313" key="5">
    <source>
        <dbReference type="EMBL" id="AEW92815.1"/>
    </source>
</evidence>
<dbReference type="InterPro" id="IPR027417">
    <property type="entry name" value="P-loop_NTPase"/>
</dbReference>
<feature type="region of interest" description="Disordered" evidence="3">
    <location>
        <begin position="533"/>
        <end position="557"/>
    </location>
</feature>
<dbReference type="GO" id="GO:0004016">
    <property type="term" value="F:adenylate cyclase activity"/>
    <property type="evidence" value="ECO:0007669"/>
    <property type="project" value="TreeGrafter"/>
</dbReference>
<evidence type="ECO:0000256" key="3">
    <source>
        <dbReference type="SAM" id="MobiDB-lite"/>
    </source>
</evidence>
<dbReference type="HOGENOM" id="CLU_316843_0_0_11"/>
<protein>
    <submittedName>
        <fullName evidence="5">PlmR5</fullName>
    </submittedName>
</protein>
<dbReference type="PANTHER" id="PTHR16305:SF35">
    <property type="entry name" value="TRANSCRIPTIONAL ACTIVATOR DOMAIN"/>
    <property type="match status" value="1"/>
</dbReference>
<accession>G8WNQ3</accession>
<evidence type="ECO:0000259" key="4">
    <source>
        <dbReference type="PROSITE" id="PS50043"/>
    </source>
</evidence>
<dbReference type="KEGG" id="scy:SCATT_04440"/>
<dbReference type="InterPro" id="IPR041664">
    <property type="entry name" value="AAA_16"/>
</dbReference>
<keyword evidence="6" id="KW-1185">Reference proteome</keyword>
<dbReference type="GO" id="GO:0005737">
    <property type="term" value="C:cytoplasm"/>
    <property type="evidence" value="ECO:0007669"/>
    <property type="project" value="TreeGrafter"/>
</dbReference>
<evidence type="ECO:0000256" key="1">
    <source>
        <dbReference type="ARBA" id="ARBA00022741"/>
    </source>
</evidence>
<dbReference type="InterPro" id="IPR000792">
    <property type="entry name" value="Tscrpt_reg_LuxR_C"/>
</dbReference>
<dbReference type="InterPro" id="IPR016032">
    <property type="entry name" value="Sig_transdc_resp-reg_C-effctor"/>
</dbReference>
<dbReference type="Gene3D" id="1.10.10.10">
    <property type="entry name" value="Winged helix-like DNA-binding domain superfamily/Winged helix DNA-binding domain"/>
    <property type="match status" value="1"/>
</dbReference>
<dbReference type="RefSeq" id="WP_014141206.1">
    <property type="nucleotide sequence ID" value="NC_016111.1"/>
</dbReference>
<dbReference type="Gene3D" id="3.40.50.300">
    <property type="entry name" value="P-loop containing nucleotide triphosphate hydrolases"/>
    <property type="match status" value="1"/>
</dbReference>
<dbReference type="OrthoDB" id="5164849at2"/>
<keyword evidence="2" id="KW-0067">ATP-binding</keyword>
<dbReference type="GO" id="GO:0005524">
    <property type="term" value="F:ATP binding"/>
    <property type="evidence" value="ECO:0007669"/>
    <property type="project" value="UniProtKB-KW"/>
</dbReference>
<name>F8JQT3_STREN</name>
<accession>F8JQT3</accession>
<dbReference type="EMBL" id="CP003219">
    <property type="protein sequence ID" value="AEW92815.1"/>
    <property type="molecule type" value="Genomic_DNA"/>
</dbReference>
<reference evidence="6" key="1">
    <citation type="submission" date="2011-12" db="EMBL/GenBank/DDBJ databases">
        <title>Complete genome sequence of Streptomyces cattleya strain DSM 46488.</title>
        <authorList>
            <person name="Ou H.-Y."/>
            <person name="Li P."/>
            <person name="Zhao C."/>
            <person name="O'Hagan D."/>
            <person name="Deng Z."/>
        </authorList>
    </citation>
    <scope>NUCLEOTIDE SEQUENCE [LARGE SCALE GENOMIC DNA]</scope>
    <source>
        <strain evidence="6">ATCC 35852 / DSM 46488 / JCM 4925 / NBRC 14057 / NRRL 8057</strain>
    </source>
</reference>
<organism evidence="5 6">
    <name type="scientific">Streptantibioticus cattleyicolor (strain ATCC 35852 / DSM 46488 / JCM 4925 / NBRC 14057 / NRRL 8057)</name>
    <name type="common">Streptomyces cattleya</name>
    <dbReference type="NCBI Taxonomy" id="1003195"/>
    <lineage>
        <taxon>Bacteria</taxon>
        <taxon>Bacillati</taxon>
        <taxon>Actinomycetota</taxon>
        <taxon>Actinomycetes</taxon>
        <taxon>Kitasatosporales</taxon>
        <taxon>Streptomycetaceae</taxon>
        <taxon>Streptantibioticus</taxon>
    </lineage>
</organism>
<dbReference type="STRING" id="1003195.SCATT_04440"/>
<dbReference type="PROSITE" id="PS00622">
    <property type="entry name" value="HTH_LUXR_1"/>
    <property type="match status" value="1"/>
</dbReference>
<gene>
    <name evidence="5" type="ordered locus">SCATT_04440</name>
</gene>
<dbReference type="GO" id="GO:0003677">
    <property type="term" value="F:DNA binding"/>
    <property type="evidence" value="ECO:0007669"/>
    <property type="project" value="InterPro"/>
</dbReference>